<comment type="caution">
    <text evidence="3">The sequence shown here is derived from an EMBL/GenBank/DDBJ whole genome shotgun (WGS) entry which is preliminary data.</text>
</comment>
<name>A0AAD9HHN0_9PEZI</name>
<proteinExistence type="inferred from homology"/>
<evidence type="ECO:0000256" key="1">
    <source>
        <dbReference type="ARBA" id="ARBA00006439"/>
    </source>
</evidence>
<gene>
    <name evidence="3" type="ORF">LX32DRAFT_652715</name>
</gene>
<dbReference type="AlphaFoldDB" id="A0AAD9HHN0"/>
<dbReference type="InterPro" id="IPR009992">
    <property type="entry name" value="Tri3/Sat12/Sat16/Mac1"/>
</dbReference>
<dbReference type="EMBL" id="MU842870">
    <property type="protein sequence ID" value="KAK2029013.1"/>
    <property type="molecule type" value="Genomic_DNA"/>
</dbReference>
<reference evidence="3" key="1">
    <citation type="submission" date="2021-06" db="EMBL/GenBank/DDBJ databases">
        <title>Comparative genomics, transcriptomics and evolutionary studies reveal genomic signatures of adaptation to plant cell wall in hemibiotrophic fungi.</title>
        <authorList>
            <consortium name="DOE Joint Genome Institute"/>
            <person name="Baroncelli R."/>
            <person name="Diaz J.F."/>
            <person name="Benocci T."/>
            <person name="Peng M."/>
            <person name="Battaglia E."/>
            <person name="Haridas S."/>
            <person name="Andreopoulos W."/>
            <person name="Labutti K."/>
            <person name="Pangilinan J."/>
            <person name="Floch G.L."/>
            <person name="Makela M.R."/>
            <person name="Henrissat B."/>
            <person name="Grigoriev I.V."/>
            <person name="Crouch J.A."/>
            <person name="De Vries R.P."/>
            <person name="Sukno S.A."/>
            <person name="Thon M.R."/>
        </authorList>
    </citation>
    <scope>NUCLEOTIDE SEQUENCE</scope>
    <source>
        <strain evidence="3">MAFF235873</strain>
    </source>
</reference>
<sequence>MSESTSDVLEPPSTSLWAHDYRWRIVARSNGISRFIRTAFGAEAWLGRKEFLPGTDRTTIQISTALQIKTLYRVISPRNGPGRVFRLISPKRTRLLTSFLISSYVANTRDENAELEVGSRVLLGFVFHPVLWDGVSSRIFVGDLLRCVGQLWSAEALNWVALWPYDWGTETGNLPNSLLEACATDVSVIGHDFARTRDGYMRKLQEGASGWGLPSHDLLLAVKHFCGPDYTLTHLGHAAMLLALLRVSPMPPDFPSSAPVVSPMLINGRRYLKGEDDDRRYGSCLASAFVDFAPLDQ</sequence>
<dbReference type="Proteomes" id="UP001232148">
    <property type="component" value="Unassembled WGS sequence"/>
</dbReference>
<dbReference type="Gene3D" id="3.30.559.10">
    <property type="entry name" value="Chloramphenicol acetyltransferase-like domain"/>
    <property type="match status" value="1"/>
</dbReference>
<dbReference type="GO" id="GO:0043386">
    <property type="term" value="P:mycotoxin biosynthetic process"/>
    <property type="evidence" value="ECO:0007669"/>
    <property type="project" value="InterPro"/>
</dbReference>
<organism evidence="3 4">
    <name type="scientific">Colletotrichum zoysiae</name>
    <dbReference type="NCBI Taxonomy" id="1216348"/>
    <lineage>
        <taxon>Eukaryota</taxon>
        <taxon>Fungi</taxon>
        <taxon>Dikarya</taxon>
        <taxon>Ascomycota</taxon>
        <taxon>Pezizomycotina</taxon>
        <taxon>Sordariomycetes</taxon>
        <taxon>Hypocreomycetidae</taxon>
        <taxon>Glomerellales</taxon>
        <taxon>Glomerellaceae</taxon>
        <taxon>Colletotrichum</taxon>
        <taxon>Colletotrichum graminicola species complex</taxon>
    </lineage>
</organism>
<keyword evidence="4" id="KW-1185">Reference proteome</keyword>
<keyword evidence="2" id="KW-0808">Transferase</keyword>
<protein>
    <submittedName>
        <fullName evidence="3">Uncharacterized protein</fullName>
    </submittedName>
</protein>
<accession>A0AAD9HHN0</accession>
<comment type="similarity">
    <text evidence="1">Belongs to the trichothecene O-acetyltransferase family.</text>
</comment>
<dbReference type="GO" id="GO:0016407">
    <property type="term" value="F:acetyltransferase activity"/>
    <property type="evidence" value="ECO:0007669"/>
    <property type="project" value="InterPro"/>
</dbReference>
<evidence type="ECO:0000256" key="2">
    <source>
        <dbReference type="ARBA" id="ARBA00022679"/>
    </source>
</evidence>
<evidence type="ECO:0000313" key="4">
    <source>
        <dbReference type="Proteomes" id="UP001232148"/>
    </source>
</evidence>
<evidence type="ECO:0000313" key="3">
    <source>
        <dbReference type="EMBL" id="KAK2029013.1"/>
    </source>
</evidence>
<dbReference type="Gene3D" id="3.30.559.30">
    <property type="entry name" value="Nonribosomal peptide synthetase, condensation domain"/>
    <property type="match status" value="1"/>
</dbReference>
<dbReference type="Pfam" id="PF07428">
    <property type="entry name" value="Tri3"/>
    <property type="match status" value="1"/>
</dbReference>
<dbReference type="InterPro" id="IPR023213">
    <property type="entry name" value="CAT-like_dom_sf"/>
</dbReference>